<name>A0ABY2ICE4_9MICO</name>
<dbReference type="Pfam" id="PF01844">
    <property type="entry name" value="HNH"/>
    <property type="match status" value="1"/>
</dbReference>
<protein>
    <submittedName>
        <fullName evidence="4">HNH endonuclease</fullName>
    </submittedName>
</protein>
<comment type="similarity">
    <text evidence="1">Belongs to the Rv1128c/1148c/1588c/1702c/1945/3466 family.</text>
</comment>
<evidence type="ECO:0000259" key="3">
    <source>
        <dbReference type="SMART" id="SM00507"/>
    </source>
</evidence>
<dbReference type="InterPro" id="IPR003870">
    <property type="entry name" value="DUF222"/>
</dbReference>
<keyword evidence="4" id="KW-0255">Endonuclease</keyword>
<proteinExistence type="inferred from homology"/>
<dbReference type="RefSeq" id="WP_134535391.1">
    <property type="nucleotide sequence ID" value="NZ_SOFG01000018.1"/>
</dbReference>
<evidence type="ECO:0000313" key="5">
    <source>
        <dbReference type="Proteomes" id="UP000297608"/>
    </source>
</evidence>
<dbReference type="Proteomes" id="UP000297608">
    <property type="component" value="Unassembled WGS sequence"/>
</dbReference>
<feature type="domain" description="HNH nuclease" evidence="3">
    <location>
        <begin position="475"/>
        <end position="527"/>
    </location>
</feature>
<keyword evidence="4" id="KW-0540">Nuclease</keyword>
<dbReference type="EMBL" id="SOFG01000018">
    <property type="protein sequence ID" value="TFB85289.1"/>
    <property type="molecule type" value="Genomic_DNA"/>
</dbReference>
<feature type="compositionally biased region" description="Polar residues" evidence="2">
    <location>
        <begin position="1"/>
        <end position="16"/>
    </location>
</feature>
<feature type="region of interest" description="Disordered" evidence="2">
    <location>
        <begin position="344"/>
        <end position="363"/>
    </location>
</feature>
<feature type="region of interest" description="Disordered" evidence="2">
    <location>
        <begin position="1"/>
        <end position="43"/>
    </location>
</feature>
<evidence type="ECO:0000256" key="2">
    <source>
        <dbReference type="SAM" id="MobiDB-lite"/>
    </source>
</evidence>
<dbReference type="InterPro" id="IPR003615">
    <property type="entry name" value="HNH_nuc"/>
</dbReference>
<dbReference type="Gene3D" id="1.10.30.50">
    <property type="match status" value="1"/>
</dbReference>
<sequence length="576" mass="60459">MAGASDPQSHSPQTPGSGAAGDQPTTAGRASTEASAESSLGSLDGQVESAHPVAIAEGFEGAEGLAGAVASVHADAVARLAEARSALADALAALPVGLLSDAEAVTALKEVESIGRTVDAARVNTATDVDRRARVLGRDGLAWKMGCRGPWDVLTRVTRVSAREVKRRTKLGDAVLPRRAGLTVLPPLFPVVGAALTAGDIGVEAAELITTGLGLVSHRAVPAEVEVAERALVATAAGLITPETEILAGAGVPAAADLIRGMVLQWQAVLDPDGVLPQEDVFEAKSNIGFGQLKNGLYPVKGGVTPELFGMMNTLFDAFLSFHARPAFPTEEEQALMDSGQMIPGAETAGTETSGADAGTGPELDVIEAELRERRADTRTSGEKRADILRALIEHAARDQDTPSMGGSAPTVMVHVNAADLASGVGVGWIDGVEAPVSLKTVHQRICDGGFQGVLFGENNQVLKLGPERRYFNRAQRRAITARDGGCIIPGCKAPAHWAEVHHVKPWAKDGPTNVDNGVLLCWFHHHTIDTSGWEIRMVKGSPQVRAPGLIDPQRLWRPPNRHRAHQVLTGPPNRD</sequence>
<feature type="compositionally biased region" description="Polar residues" evidence="2">
    <location>
        <begin position="23"/>
        <end position="41"/>
    </location>
</feature>
<organism evidence="4 5">
    <name type="scientific">Cryobacterium algoricola</name>
    <dbReference type="NCBI Taxonomy" id="1259183"/>
    <lineage>
        <taxon>Bacteria</taxon>
        <taxon>Bacillati</taxon>
        <taxon>Actinomycetota</taxon>
        <taxon>Actinomycetes</taxon>
        <taxon>Micrococcales</taxon>
        <taxon>Microbacteriaceae</taxon>
        <taxon>Cryobacterium</taxon>
    </lineage>
</organism>
<comment type="caution">
    <text evidence="4">The sequence shown here is derived from an EMBL/GenBank/DDBJ whole genome shotgun (WGS) entry which is preliminary data.</text>
</comment>
<gene>
    <name evidence="4" type="ORF">E3O44_13980</name>
</gene>
<keyword evidence="4" id="KW-0378">Hydrolase</keyword>
<dbReference type="InterPro" id="IPR002711">
    <property type="entry name" value="HNH"/>
</dbReference>
<accession>A0ABY2ICE4</accession>
<dbReference type="SMART" id="SM00507">
    <property type="entry name" value="HNHc"/>
    <property type="match status" value="1"/>
</dbReference>
<evidence type="ECO:0000256" key="1">
    <source>
        <dbReference type="ARBA" id="ARBA00023450"/>
    </source>
</evidence>
<dbReference type="CDD" id="cd00085">
    <property type="entry name" value="HNHc"/>
    <property type="match status" value="1"/>
</dbReference>
<evidence type="ECO:0000313" key="4">
    <source>
        <dbReference type="EMBL" id="TFB85289.1"/>
    </source>
</evidence>
<reference evidence="4 5" key="1">
    <citation type="submission" date="2019-03" db="EMBL/GenBank/DDBJ databases">
        <title>Genomics of glacier-inhabiting Cryobacterium strains.</title>
        <authorList>
            <person name="Liu Q."/>
            <person name="Xin Y.-H."/>
        </authorList>
    </citation>
    <scope>NUCLEOTIDE SEQUENCE [LARGE SCALE GENOMIC DNA]</scope>
    <source>
        <strain evidence="4 5">MDB2-B</strain>
    </source>
</reference>
<keyword evidence="5" id="KW-1185">Reference proteome</keyword>
<dbReference type="Pfam" id="PF02720">
    <property type="entry name" value="DUF222"/>
    <property type="match status" value="1"/>
</dbReference>
<dbReference type="GO" id="GO:0004519">
    <property type="term" value="F:endonuclease activity"/>
    <property type="evidence" value="ECO:0007669"/>
    <property type="project" value="UniProtKB-KW"/>
</dbReference>